<accession>A0AA88QE11</accession>
<proteinExistence type="predicted"/>
<name>A0AA88QE11_9TELE</name>
<gene>
    <name evidence="1" type="ORF">Q8A67_000019</name>
</gene>
<evidence type="ECO:0008006" key="3">
    <source>
        <dbReference type="Google" id="ProtNLM"/>
    </source>
</evidence>
<comment type="caution">
    <text evidence="1">The sequence shown here is derived from an EMBL/GenBank/DDBJ whole genome shotgun (WGS) entry which is preliminary data.</text>
</comment>
<keyword evidence="2" id="KW-1185">Reference proteome</keyword>
<evidence type="ECO:0000313" key="2">
    <source>
        <dbReference type="Proteomes" id="UP001187343"/>
    </source>
</evidence>
<reference evidence="1" key="1">
    <citation type="submission" date="2023-08" db="EMBL/GenBank/DDBJ databases">
        <title>Chromosome-level Genome Assembly of mud carp (Cirrhinus molitorella).</title>
        <authorList>
            <person name="Liu H."/>
        </authorList>
    </citation>
    <scope>NUCLEOTIDE SEQUENCE</scope>
    <source>
        <strain evidence="1">Prfri</strain>
        <tissue evidence="1">Muscle</tissue>
    </source>
</reference>
<dbReference type="EMBL" id="JAUYZG010000001">
    <property type="protein sequence ID" value="KAK2915645.1"/>
    <property type="molecule type" value="Genomic_DNA"/>
</dbReference>
<evidence type="ECO:0000313" key="1">
    <source>
        <dbReference type="EMBL" id="KAK2915645.1"/>
    </source>
</evidence>
<dbReference type="Proteomes" id="UP001187343">
    <property type="component" value="Unassembled WGS sequence"/>
</dbReference>
<protein>
    <recommendedName>
        <fullName evidence="3">THAP-type domain-containing protein</fullName>
    </recommendedName>
</protein>
<organism evidence="1 2">
    <name type="scientific">Cirrhinus molitorella</name>
    <name type="common">mud carp</name>
    <dbReference type="NCBI Taxonomy" id="172907"/>
    <lineage>
        <taxon>Eukaryota</taxon>
        <taxon>Metazoa</taxon>
        <taxon>Chordata</taxon>
        <taxon>Craniata</taxon>
        <taxon>Vertebrata</taxon>
        <taxon>Euteleostomi</taxon>
        <taxon>Actinopterygii</taxon>
        <taxon>Neopterygii</taxon>
        <taxon>Teleostei</taxon>
        <taxon>Ostariophysi</taxon>
        <taxon>Cypriniformes</taxon>
        <taxon>Cyprinidae</taxon>
        <taxon>Labeoninae</taxon>
        <taxon>Labeonini</taxon>
        <taxon>Cirrhinus</taxon>
    </lineage>
</organism>
<sequence>MKRQSWTPNKSSHLCSEHFESHHFTTDSRVLETWAQPQRRASFVEPEYLRTGACDQGIPNGKNQPTAAKEVEGWSAAWQHASLRQKLSWWHEVTSLSTTTATRGLEYLKTALSQDL</sequence>
<dbReference type="AlphaFoldDB" id="A0AA88QE11"/>